<dbReference type="AlphaFoldDB" id="U5W8Q1"/>
<dbReference type="Gene3D" id="2.40.380.10">
    <property type="entry name" value="FomD-like"/>
    <property type="match status" value="1"/>
</dbReference>
<dbReference type="RefSeq" id="WP_023561860.1">
    <property type="nucleotide sequence ID" value="NC_022657.1"/>
</dbReference>
<keyword evidence="1" id="KW-0378">Hydrolase</keyword>
<dbReference type="PATRIC" id="fig|1246995.3.peg.7354"/>
<dbReference type="SUPFAM" id="SSF159234">
    <property type="entry name" value="FomD-like"/>
    <property type="match status" value="1"/>
</dbReference>
<evidence type="ECO:0000313" key="3">
    <source>
        <dbReference type="EMBL" id="AGZ45524.1"/>
    </source>
</evidence>
<dbReference type="GO" id="GO:0016787">
    <property type="term" value="F:hydrolase activity"/>
    <property type="evidence" value="ECO:0007669"/>
    <property type="project" value="UniProtKB-KW"/>
</dbReference>
<dbReference type="STRING" id="1246995.AFR_36340"/>
<protein>
    <recommendedName>
        <fullName evidence="2">DUF402 domain-containing protein</fullName>
    </recommendedName>
</protein>
<dbReference type="Proteomes" id="UP000017746">
    <property type="component" value="Chromosome"/>
</dbReference>
<dbReference type="Pfam" id="PF04167">
    <property type="entry name" value="DUF402"/>
    <property type="match status" value="1"/>
</dbReference>
<dbReference type="eggNOG" id="COG2306">
    <property type="taxonomic scope" value="Bacteria"/>
</dbReference>
<reference evidence="3 4" key="1">
    <citation type="journal article" date="2014" name="J. Biotechnol.">
        <title>Complete genome sequence of the actinobacterium Actinoplanes friuliensis HAG 010964, producer of the lipopeptide antibiotic friulimycin.</title>
        <authorList>
            <person name="Ruckert C."/>
            <person name="Szczepanowski R."/>
            <person name="Albersmeier A."/>
            <person name="Goesmann A."/>
            <person name="Fischer N."/>
            <person name="Steinkamper A."/>
            <person name="Puhler A."/>
            <person name="Biener R."/>
            <person name="Schwartz D."/>
            <person name="Kalinowski J."/>
        </authorList>
    </citation>
    <scope>NUCLEOTIDE SEQUENCE [LARGE SCALE GENOMIC DNA]</scope>
    <source>
        <strain evidence="3 4">DSM 7358</strain>
    </source>
</reference>
<dbReference type="InterPro" id="IPR035930">
    <property type="entry name" value="FomD-like_sf"/>
</dbReference>
<sequence length="216" mass="24892">MRFAPGREVLYRNIDGPRLASVRPCRVVSDDNRGLLLWLARGSAVLVEVAEDGRGIRDMPFTEWVGLPTEVVPVTWQGPGLLKFIPPDADHSVWFFRDDAGTFTNWYVNLEDRALRWDDGHIAGVDVIDQDLDIVVRPDRSWVWKDEDEFTERLALPEHYWVRDETAVRDEGLRVIKQIEAGEFPFDGTWTDFRPDPAWSPFAEVPPGWDRPPVPR</sequence>
<name>U5W8Q1_9ACTN</name>
<accession>U5W8Q1</accession>
<dbReference type="EMBL" id="CP006272">
    <property type="protein sequence ID" value="AGZ45524.1"/>
    <property type="molecule type" value="Genomic_DNA"/>
</dbReference>
<evidence type="ECO:0000256" key="1">
    <source>
        <dbReference type="ARBA" id="ARBA00022801"/>
    </source>
</evidence>
<dbReference type="PANTHER" id="PTHR39159">
    <property type="match status" value="1"/>
</dbReference>
<evidence type="ECO:0000313" key="4">
    <source>
        <dbReference type="Proteomes" id="UP000017746"/>
    </source>
</evidence>
<dbReference type="HOGENOM" id="CLU_083275_1_0_11"/>
<dbReference type="InterPro" id="IPR007295">
    <property type="entry name" value="DUF402"/>
</dbReference>
<dbReference type="InterPro" id="IPR050212">
    <property type="entry name" value="Ntdp-like"/>
</dbReference>
<dbReference type="KEGG" id="afs:AFR_36340"/>
<proteinExistence type="predicted"/>
<keyword evidence="4" id="KW-1185">Reference proteome</keyword>
<gene>
    <name evidence="3" type="ORF">AFR_36340</name>
</gene>
<dbReference type="OrthoDB" id="3815685at2"/>
<feature type="domain" description="DUF402" evidence="2">
    <location>
        <begin position="47"/>
        <end position="184"/>
    </location>
</feature>
<organism evidence="3 4">
    <name type="scientific">Actinoplanes friuliensis DSM 7358</name>
    <dbReference type="NCBI Taxonomy" id="1246995"/>
    <lineage>
        <taxon>Bacteria</taxon>
        <taxon>Bacillati</taxon>
        <taxon>Actinomycetota</taxon>
        <taxon>Actinomycetes</taxon>
        <taxon>Micromonosporales</taxon>
        <taxon>Micromonosporaceae</taxon>
        <taxon>Actinoplanes</taxon>
    </lineage>
</organism>
<evidence type="ECO:0000259" key="2">
    <source>
        <dbReference type="Pfam" id="PF04167"/>
    </source>
</evidence>
<dbReference type="PANTHER" id="PTHR39159:SF1">
    <property type="entry name" value="UPF0374 PROTEIN YGAC"/>
    <property type="match status" value="1"/>
</dbReference>